<dbReference type="InterPro" id="IPR029063">
    <property type="entry name" value="SAM-dependent_MTases_sf"/>
</dbReference>
<dbReference type="Gene3D" id="3.40.50.150">
    <property type="entry name" value="Vaccinia Virus protein VP39"/>
    <property type="match status" value="1"/>
</dbReference>
<accession>A0A089QG26</accession>
<gene>
    <name evidence="2" type="ORF">LSJ_3083c</name>
</gene>
<evidence type="ECO:0000259" key="1">
    <source>
        <dbReference type="Pfam" id="PF02384"/>
    </source>
</evidence>
<keyword evidence="2" id="KW-0614">Plasmid</keyword>
<dbReference type="InterPro" id="IPR003356">
    <property type="entry name" value="DNA_methylase_A-5"/>
</dbReference>
<dbReference type="KEGG" id="lsj:LSJ_3083c"/>
<dbReference type="GO" id="GO:0003677">
    <property type="term" value="F:DNA binding"/>
    <property type="evidence" value="ECO:0007669"/>
    <property type="project" value="InterPro"/>
</dbReference>
<dbReference type="SUPFAM" id="SSF53335">
    <property type="entry name" value="S-adenosyl-L-methionine-dependent methyltransferases"/>
    <property type="match status" value="1"/>
</dbReference>
<dbReference type="Proteomes" id="UP000029488">
    <property type="component" value="Plasmid pMP1046B"/>
</dbReference>
<dbReference type="EMBL" id="CP007648">
    <property type="protein sequence ID" value="AIR11700.1"/>
    <property type="molecule type" value="Genomic_DNA"/>
</dbReference>
<proteinExistence type="predicted"/>
<protein>
    <recommendedName>
        <fullName evidence="1">DNA methylase adenine-specific domain-containing protein</fullName>
    </recommendedName>
</protein>
<evidence type="ECO:0000313" key="2">
    <source>
        <dbReference type="EMBL" id="AIR11700.1"/>
    </source>
</evidence>
<name>A0A089QG26_9LACO</name>
<feature type="domain" description="DNA methylase adenine-specific" evidence="1">
    <location>
        <begin position="56"/>
        <end position="170"/>
    </location>
</feature>
<evidence type="ECO:0000313" key="3">
    <source>
        <dbReference type="Proteomes" id="UP000029488"/>
    </source>
</evidence>
<geneLocation type="plasmid" evidence="2 3">
    <name>pMP1046B</name>
</geneLocation>
<dbReference type="AlphaFoldDB" id="A0A089QG26"/>
<dbReference type="Pfam" id="PF02384">
    <property type="entry name" value="N6_Mtase"/>
    <property type="match status" value="1"/>
</dbReference>
<organism evidence="2 3">
    <name type="scientific">Ligilactobacillus salivarius</name>
    <dbReference type="NCBI Taxonomy" id="1624"/>
    <lineage>
        <taxon>Bacteria</taxon>
        <taxon>Bacillati</taxon>
        <taxon>Bacillota</taxon>
        <taxon>Bacilli</taxon>
        <taxon>Lactobacillales</taxon>
        <taxon>Lactobacillaceae</taxon>
        <taxon>Ligilactobacillus</taxon>
    </lineage>
</organism>
<dbReference type="RefSeq" id="WP_044005837.1">
    <property type="nucleotide sequence ID" value="NZ_CP007648.1"/>
</dbReference>
<sequence>MKKFSVKEINELLGVNDAYKAPQKVMDVMLDDKKREEMFKRFLKVETDVSRDWFREYFQKEQAERKSKKQDFTPDSVAKLLNALISGEDKDDNIYYEPAAGTGSILVAKWQKDRIYNPVASELPLAQLMTYDPRAYWYQAEELSDRALPFLIFNMAIRGMNGVAIQCDSLTRKATHAYFIRNNTSDYLKFSEVIELPKTDEFAQELNVIWVDENEVNDNDII</sequence>
<dbReference type="GO" id="GO:0008170">
    <property type="term" value="F:N-methyltransferase activity"/>
    <property type="evidence" value="ECO:0007669"/>
    <property type="project" value="InterPro"/>
</dbReference>
<reference evidence="2 3" key="1">
    <citation type="journal article" date="2014" name="BMC Genomics">
        <title>Unusual genome complexity in Lactobacillus salivarius JCM1046.</title>
        <authorList>
            <person name="Raftis E.J."/>
            <person name="Forde B.M."/>
            <person name="Claesson M.J."/>
            <person name="O'Toole P.W."/>
        </authorList>
    </citation>
    <scope>NUCLEOTIDE SEQUENCE [LARGE SCALE GENOMIC DNA]</scope>
    <source>
        <strain evidence="2 3">JCM1046</strain>
        <plasmid evidence="2 3">pMP1046B</plasmid>
    </source>
</reference>